<keyword evidence="7" id="KW-0238">DNA-binding</keyword>
<keyword evidence="4 5" id="KW-0378">Hydrolase</keyword>
<keyword evidence="1 5" id="KW-1277">Toxin-antitoxin system</keyword>
<evidence type="ECO:0000256" key="3">
    <source>
        <dbReference type="ARBA" id="ARBA00022723"/>
    </source>
</evidence>
<reference evidence="7 8" key="1">
    <citation type="submission" date="2015-11" db="EMBL/GenBank/DDBJ databases">
        <title>Draft genome sequence of Paramesorhizobium deserti A-3-E, a strain highly resistant to diverse beta-lactam antibiotics.</title>
        <authorList>
            <person name="Lv R."/>
            <person name="Yang X."/>
            <person name="Fang N."/>
            <person name="Guo J."/>
            <person name="Luo X."/>
            <person name="Peng F."/>
            <person name="Yang R."/>
            <person name="Cui Y."/>
            <person name="Fang C."/>
            <person name="Song Y."/>
        </authorList>
    </citation>
    <scope>NUCLEOTIDE SEQUENCE [LARGE SCALE GENOMIC DNA]</scope>
    <source>
        <strain evidence="7 8">A-3-E</strain>
    </source>
</reference>
<dbReference type="SUPFAM" id="SSF88723">
    <property type="entry name" value="PIN domain-like"/>
    <property type="match status" value="1"/>
</dbReference>
<dbReference type="GO" id="GO:0003677">
    <property type="term" value="F:DNA binding"/>
    <property type="evidence" value="ECO:0007669"/>
    <property type="project" value="UniProtKB-KW"/>
</dbReference>
<comment type="similarity">
    <text evidence="5">Belongs to the PINc/VapC protein family.</text>
</comment>
<evidence type="ECO:0000256" key="4">
    <source>
        <dbReference type="ARBA" id="ARBA00022801"/>
    </source>
</evidence>
<dbReference type="GO" id="GO:0016788">
    <property type="term" value="F:hydrolase activity, acting on ester bonds"/>
    <property type="evidence" value="ECO:0007669"/>
    <property type="project" value="InterPro"/>
</dbReference>
<dbReference type="EC" id="3.1.-.-" evidence="5"/>
<dbReference type="HAMAP" id="MF_00265">
    <property type="entry name" value="VapC_Nob1"/>
    <property type="match status" value="1"/>
</dbReference>
<comment type="cofactor">
    <cofactor evidence="5">
        <name>Mg(2+)</name>
        <dbReference type="ChEBI" id="CHEBI:18420"/>
    </cofactor>
</comment>
<keyword evidence="2 5" id="KW-0540">Nuclease</keyword>
<accession>A0A135HZ10</accession>
<dbReference type="GO" id="GO:0090729">
    <property type="term" value="F:toxin activity"/>
    <property type="evidence" value="ECO:0007669"/>
    <property type="project" value="UniProtKB-KW"/>
</dbReference>
<dbReference type="GO" id="GO:0045926">
    <property type="term" value="P:negative regulation of growth"/>
    <property type="evidence" value="ECO:0007669"/>
    <property type="project" value="UniProtKB-ARBA"/>
</dbReference>
<comment type="function">
    <text evidence="5">Toxic component of a toxin-antitoxin (TA) system. An RNase.</text>
</comment>
<dbReference type="InterPro" id="IPR006226">
    <property type="entry name" value="Mtu_PIN"/>
</dbReference>
<dbReference type="NCBIfam" id="TIGR00028">
    <property type="entry name" value="Mtu_PIN_fam"/>
    <property type="match status" value="1"/>
</dbReference>
<dbReference type="EMBL" id="LNTU01000001">
    <property type="protein sequence ID" value="KXF78446.1"/>
    <property type="molecule type" value="Genomic_DNA"/>
</dbReference>
<comment type="caution">
    <text evidence="7">The sequence shown here is derived from an EMBL/GenBank/DDBJ whole genome shotgun (WGS) entry which is preliminary data.</text>
</comment>
<dbReference type="STRING" id="1494590.ATN84_01205"/>
<evidence type="ECO:0000313" key="7">
    <source>
        <dbReference type="EMBL" id="KXF78446.1"/>
    </source>
</evidence>
<evidence type="ECO:0000256" key="1">
    <source>
        <dbReference type="ARBA" id="ARBA00022649"/>
    </source>
</evidence>
<sequence length="150" mass="15843">MTFLLDVNVLIALIDPGHVAHDDAHAWFGTVGHISWATCPMTENGVIRIVGNPKYPNTPGAPGEVAAIVAKLRKFSGHVFWADDLSLVGSADIDPHRILTTAQVTDTYLLALASAHGGQLATFDRKLSPAAVKHGKAALHLIGSNEHGQG</sequence>
<gene>
    <name evidence="5" type="primary">vapC</name>
    <name evidence="7" type="ORF">ATN84_01205</name>
</gene>
<dbReference type="GO" id="GO:0004540">
    <property type="term" value="F:RNA nuclease activity"/>
    <property type="evidence" value="ECO:0007669"/>
    <property type="project" value="InterPro"/>
</dbReference>
<proteinExistence type="inferred from homology"/>
<dbReference type="GO" id="GO:0000287">
    <property type="term" value="F:magnesium ion binding"/>
    <property type="evidence" value="ECO:0007669"/>
    <property type="project" value="UniProtKB-UniRule"/>
</dbReference>
<dbReference type="InterPro" id="IPR002716">
    <property type="entry name" value="PIN_dom"/>
</dbReference>
<evidence type="ECO:0000313" key="8">
    <source>
        <dbReference type="Proteomes" id="UP000070107"/>
    </source>
</evidence>
<name>A0A135HZ10_9HYPH</name>
<keyword evidence="3 5" id="KW-0479">Metal-binding</keyword>
<dbReference type="Proteomes" id="UP000070107">
    <property type="component" value="Unassembled WGS sequence"/>
</dbReference>
<dbReference type="AlphaFoldDB" id="A0A135HZ10"/>
<organism evidence="7 8">
    <name type="scientific">Paramesorhizobium deserti</name>
    <dbReference type="NCBI Taxonomy" id="1494590"/>
    <lineage>
        <taxon>Bacteria</taxon>
        <taxon>Pseudomonadati</taxon>
        <taxon>Pseudomonadota</taxon>
        <taxon>Alphaproteobacteria</taxon>
        <taxon>Hyphomicrobiales</taxon>
        <taxon>Phyllobacteriaceae</taxon>
        <taxon>Paramesorhizobium</taxon>
    </lineage>
</organism>
<dbReference type="OrthoDB" id="333798at2"/>
<protein>
    <recommendedName>
        <fullName evidence="5">Ribonuclease VapC</fullName>
        <shortName evidence="5">RNase VapC</shortName>
        <ecNumber evidence="5">3.1.-.-</ecNumber>
    </recommendedName>
    <alternativeName>
        <fullName evidence="5">Toxin VapC</fullName>
    </alternativeName>
</protein>
<evidence type="ECO:0000256" key="2">
    <source>
        <dbReference type="ARBA" id="ARBA00022722"/>
    </source>
</evidence>
<dbReference type="RefSeq" id="WP_068879715.1">
    <property type="nucleotide sequence ID" value="NZ_LNTU01000001.1"/>
</dbReference>
<feature type="binding site" evidence="5">
    <location>
        <position position="6"/>
    </location>
    <ligand>
        <name>Mg(2+)</name>
        <dbReference type="ChEBI" id="CHEBI:18420"/>
    </ligand>
</feature>
<evidence type="ECO:0000256" key="5">
    <source>
        <dbReference type="HAMAP-Rule" id="MF_00265"/>
    </source>
</evidence>
<evidence type="ECO:0000259" key="6">
    <source>
        <dbReference type="Pfam" id="PF01850"/>
    </source>
</evidence>
<keyword evidence="5" id="KW-0800">Toxin</keyword>
<feature type="domain" description="PIN" evidence="6">
    <location>
        <begin position="4"/>
        <end position="128"/>
    </location>
</feature>
<feature type="binding site" evidence="5">
    <location>
        <position position="106"/>
    </location>
    <ligand>
        <name>Mg(2+)</name>
        <dbReference type="ChEBI" id="CHEBI:18420"/>
    </ligand>
</feature>
<dbReference type="InterPro" id="IPR022907">
    <property type="entry name" value="VapC_family"/>
</dbReference>
<keyword evidence="5" id="KW-0460">Magnesium</keyword>
<dbReference type="Pfam" id="PF01850">
    <property type="entry name" value="PIN"/>
    <property type="match status" value="1"/>
</dbReference>
<keyword evidence="8" id="KW-1185">Reference proteome</keyword>
<dbReference type="InterPro" id="IPR029060">
    <property type="entry name" value="PIN-like_dom_sf"/>
</dbReference>